<dbReference type="Gene3D" id="2.60.40.1240">
    <property type="match status" value="1"/>
</dbReference>
<protein>
    <submittedName>
        <fullName evidence="3">DUF4352 domain-containing protein</fullName>
    </submittedName>
</protein>
<evidence type="ECO:0000256" key="1">
    <source>
        <dbReference type="ARBA" id="ARBA00022729"/>
    </source>
</evidence>
<keyword evidence="4" id="KW-1185">Reference proteome</keyword>
<name>A0ABZ1TGB3_STRVG</name>
<dbReference type="InterPro" id="IPR029050">
    <property type="entry name" value="Immunoprotect_excell_Ig-like"/>
</dbReference>
<keyword evidence="1" id="KW-0732">Signal</keyword>
<dbReference type="EMBL" id="CP108090">
    <property type="protein sequence ID" value="WUQ14837.1"/>
    <property type="molecule type" value="Genomic_DNA"/>
</dbReference>
<proteinExistence type="predicted"/>
<reference evidence="3" key="1">
    <citation type="submission" date="2022-10" db="EMBL/GenBank/DDBJ databases">
        <title>The complete genomes of actinobacterial strains from the NBC collection.</title>
        <authorList>
            <person name="Joergensen T.S."/>
            <person name="Alvarez Arevalo M."/>
            <person name="Sterndorff E.B."/>
            <person name="Faurdal D."/>
            <person name="Vuksanovic O."/>
            <person name="Mourched A.-S."/>
            <person name="Charusanti P."/>
            <person name="Shaw S."/>
            <person name="Blin K."/>
            <person name="Weber T."/>
        </authorList>
    </citation>
    <scope>NUCLEOTIDE SEQUENCE</scope>
    <source>
        <strain evidence="3">NBC_00248</strain>
    </source>
</reference>
<evidence type="ECO:0000313" key="4">
    <source>
        <dbReference type="Proteomes" id="UP001432039"/>
    </source>
</evidence>
<evidence type="ECO:0000313" key="3">
    <source>
        <dbReference type="EMBL" id="WUQ14837.1"/>
    </source>
</evidence>
<gene>
    <name evidence="3" type="ORF">OG517_27405</name>
</gene>
<sequence>MADTAAAIHLDGSESFLEQINPGNVLDGIVVFDIPKGADPARIELHDSMFSGGATVDLTRRSRRAAAGPS</sequence>
<organism evidence="3 4">
    <name type="scientific">Streptomyces virginiae</name>
    <name type="common">Streptomyces cinnamonensis</name>
    <dbReference type="NCBI Taxonomy" id="1961"/>
    <lineage>
        <taxon>Bacteria</taxon>
        <taxon>Bacillati</taxon>
        <taxon>Actinomycetota</taxon>
        <taxon>Actinomycetes</taxon>
        <taxon>Kitasatosporales</taxon>
        <taxon>Streptomycetaceae</taxon>
        <taxon>Streptomyces</taxon>
    </lineage>
</organism>
<dbReference type="RefSeq" id="WP_328963496.1">
    <property type="nucleotide sequence ID" value="NZ_CP108090.1"/>
</dbReference>
<evidence type="ECO:0000259" key="2">
    <source>
        <dbReference type="Pfam" id="PF11611"/>
    </source>
</evidence>
<dbReference type="InterPro" id="IPR029051">
    <property type="entry name" value="DUF4352"/>
</dbReference>
<feature type="domain" description="DUF4352" evidence="2">
    <location>
        <begin position="3"/>
        <end position="54"/>
    </location>
</feature>
<dbReference type="Pfam" id="PF11611">
    <property type="entry name" value="DUF4352"/>
    <property type="match status" value="1"/>
</dbReference>
<dbReference type="Proteomes" id="UP001432039">
    <property type="component" value="Chromosome"/>
</dbReference>
<accession>A0ABZ1TGB3</accession>